<accession>A0AAD1FZK7</accession>
<sequence length="141" mass="14902">METLAGGCHCGNLGLAVALTASAGDYVPRVCDCDFCCKHGASYVSDPDGRLEIKVRDPQLLGRYRQGSGAAEMLVCRNCGVLVGAVYREGDTLLGVANVRALDAGSTFAAAQPASPQRLGREEKVDRWKAIWFADVTIAAP</sequence>
<reference evidence="6 8" key="2">
    <citation type="submission" date="2018-10" db="EMBL/GenBank/DDBJ databases">
        <title>Genomic Encyclopedia of Type Strains, Phase IV (KMG-IV): sequencing the most valuable type-strain genomes for metagenomic binning, comparative biology and taxonomic classification.</title>
        <authorList>
            <person name="Goeker M."/>
        </authorList>
    </citation>
    <scope>NUCLEOTIDE SEQUENCE [LARGE SCALE GENOMIC DNA]</scope>
    <source>
        <strain evidence="6 8">DSM 19791</strain>
    </source>
</reference>
<dbReference type="GO" id="GO:0016846">
    <property type="term" value="F:carbon-sulfur lyase activity"/>
    <property type="evidence" value="ECO:0007669"/>
    <property type="project" value="InterPro"/>
</dbReference>
<keyword evidence="3" id="KW-0862">Zinc</keyword>
<keyword evidence="8" id="KW-1185">Reference proteome</keyword>
<dbReference type="PROSITE" id="PS51891">
    <property type="entry name" value="CENP_V_GFA"/>
    <property type="match status" value="1"/>
</dbReference>
<evidence type="ECO:0000313" key="5">
    <source>
        <dbReference type="EMBL" id="BBE32818.1"/>
    </source>
</evidence>
<dbReference type="SUPFAM" id="SSF51316">
    <property type="entry name" value="Mss4-like"/>
    <property type="match status" value="1"/>
</dbReference>
<feature type="domain" description="CENP-V/GFA" evidence="4">
    <location>
        <begin position="4"/>
        <end position="129"/>
    </location>
</feature>
<protein>
    <recommendedName>
        <fullName evidence="4">CENP-V/GFA domain-containing protein</fullName>
    </recommendedName>
</protein>
<name>A0AAD1FZK7_SPHMI</name>
<evidence type="ECO:0000256" key="1">
    <source>
        <dbReference type="ARBA" id="ARBA00005495"/>
    </source>
</evidence>
<dbReference type="RefSeq" id="WP_121051128.1">
    <property type="nucleotide sequence ID" value="NZ_AP018711.1"/>
</dbReference>
<keyword evidence="2" id="KW-0479">Metal-binding</keyword>
<comment type="similarity">
    <text evidence="1">Belongs to the Gfa family.</text>
</comment>
<dbReference type="Gene3D" id="2.170.150.70">
    <property type="match status" value="1"/>
</dbReference>
<dbReference type="AlphaFoldDB" id="A0AAD1FZK7"/>
<reference evidence="5 7" key="1">
    <citation type="submission" date="2018-06" db="EMBL/GenBank/DDBJ databases">
        <title>Complete Genome Sequence of the Microcystin-Degrading Bacterium Sphingosinicella microcystinivorans Strain B-9.</title>
        <authorList>
            <person name="Jin H."/>
            <person name="Nishizawa T."/>
            <person name="Guo Y."/>
            <person name="Nishizawa A."/>
            <person name="Park H."/>
            <person name="Kato H."/>
            <person name="Tsuji K."/>
            <person name="Harada K."/>
        </authorList>
    </citation>
    <scope>NUCLEOTIDE SEQUENCE [LARGE SCALE GENOMIC DNA]</scope>
    <source>
        <strain evidence="5 7">B9</strain>
    </source>
</reference>
<dbReference type="GO" id="GO:0046872">
    <property type="term" value="F:metal ion binding"/>
    <property type="evidence" value="ECO:0007669"/>
    <property type="project" value="UniProtKB-KW"/>
</dbReference>
<dbReference type="KEGG" id="smic:SmB9_04760"/>
<organism evidence="5 7">
    <name type="scientific">Sphingosinicella microcystinivorans</name>
    <dbReference type="NCBI Taxonomy" id="335406"/>
    <lineage>
        <taxon>Bacteria</taxon>
        <taxon>Pseudomonadati</taxon>
        <taxon>Pseudomonadota</taxon>
        <taxon>Alphaproteobacteria</taxon>
        <taxon>Sphingomonadales</taxon>
        <taxon>Sphingosinicellaceae</taxon>
        <taxon>Sphingosinicella</taxon>
    </lineage>
</organism>
<dbReference type="EMBL" id="AP018711">
    <property type="protein sequence ID" value="BBE32818.1"/>
    <property type="molecule type" value="Genomic_DNA"/>
</dbReference>
<proteinExistence type="inferred from homology"/>
<dbReference type="Proteomes" id="UP000275727">
    <property type="component" value="Chromosome"/>
</dbReference>
<evidence type="ECO:0000313" key="8">
    <source>
        <dbReference type="Proteomes" id="UP000276029"/>
    </source>
</evidence>
<dbReference type="EMBL" id="RBWX01000008">
    <property type="protein sequence ID" value="RKS89063.1"/>
    <property type="molecule type" value="Genomic_DNA"/>
</dbReference>
<evidence type="ECO:0000256" key="3">
    <source>
        <dbReference type="ARBA" id="ARBA00022833"/>
    </source>
</evidence>
<gene>
    <name evidence="6" type="ORF">DFR51_2276</name>
    <name evidence="5" type="ORF">SmB9_04760</name>
</gene>
<evidence type="ECO:0000313" key="6">
    <source>
        <dbReference type="EMBL" id="RKS89063.1"/>
    </source>
</evidence>
<evidence type="ECO:0000313" key="7">
    <source>
        <dbReference type="Proteomes" id="UP000275727"/>
    </source>
</evidence>
<dbReference type="Proteomes" id="UP000276029">
    <property type="component" value="Unassembled WGS sequence"/>
</dbReference>
<evidence type="ECO:0000256" key="2">
    <source>
        <dbReference type="ARBA" id="ARBA00022723"/>
    </source>
</evidence>
<evidence type="ECO:0000259" key="4">
    <source>
        <dbReference type="PROSITE" id="PS51891"/>
    </source>
</evidence>
<dbReference type="InterPro" id="IPR006913">
    <property type="entry name" value="CENP-V/GFA"/>
</dbReference>
<dbReference type="InterPro" id="IPR011057">
    <property type="entry name" value="Mss4-like_sf"/>
</dbReference>